<evidence type="ECO:0000256" key="1">
    <source>
        <dbReference type="SAM" id="MobiDB-lite"/>
    </source>
</evidence>
<organism evidence="3 4">
    <name type="scientific">Methyloceanibacter superfactus</name>
    <dbReference type="NCBI Taxonomy" id="1774969"/>
    <lineage>
        <taxon>Bacteria</taxon>
        <taxon>Pseudomonadati</taxon>
        <taxon>Pseudomonadota</taxon>
        <taxon>Alphaproteobacteria</taxon>
        <taxon>Hyphomicrobiales</taxon>
        <taxon>Hyphomicrobiaceae</taxon>
        <taxon>Methyloceanibacter</taxon>
    </lineage>
</organism>
<feature type="chain" id="PRO_5009138681" evidence="2">
    <location>
        <begin position="20"/>
        <end position="100"/>
    </location>
</feature>
<dbReference type="RefSeq" id="WP_069441596.1">
    <property type="nucleotide sequence ID" value="NZ_LPWF01000024.1"/>
</dbReference>
<dbReference type="Proteomes" id="UP000094472">
    <property type="component" value="Unassembled WGS sequence"/>
</dbReference>
<reference evidence="3 4" key="1">
    <citation type="journal article" date="2016" name="Environ. Microbiol.">
        <title>New Methyloceanibacter diversity from North Sea sediments includes methanotroph containing solely the soluble methane monooxygenase.</title>
        <authorList>
            <person name="Vekeman B."/>
            <person name="Kerckhof F.M."/>
            <person name="Cremers G."/>
            <person name="de Vos P."/>
            <person name="Vandamme P."/>
            <person name="Boon N."/>
            <person name="Op den Camp H.J."/>
            <person name="Heylen K."/>
        </authorList>
    </citation>
    <scope>NUCLEOTIDE SEQUENCE [LARGE SCALE GENOMIC DNA]</scope>
    <source>
        <strain evidence="3 4">R-67175</strain>
    </source>
</reference>
<comment type="caution">
    <text evidence="3">The sequence shown here is derived from an EMBL/GenBank/DDBJ whole genome shotgun (WGS) entry which is preliminary data.</text>
</comment>
<proteinExistence type="predicted"/>
<evidence type="ECO:0000256" key="2">
    <source>
        <dbReference type="SAM" id="SignalP"/>
    </source>
</evidence>
<sequence length="100" mass="10026">MKYLGLVLALCGAAGLALAPIGAAAFEIQGKDQDIPDSAAEFHGLGPVYALPEFQGSSLAMPYSSSGGDGGHVSDYGNAIPIPGPGVDQPVPAWASGPFR</sequence>
<dbReference type="EMBL" id="LPWF01000024">
    <property type="protein sequence ID" value="ODR97773.1"/>
    <property type="molecule type" value="Genomic_DNA"/>
</dbReference>
<dbReference type="AlphaFoldDB" id="A0A1E3VW64"/>
<evidence type="ECO:0000313" key="4">
    <source>
        <dbReference type="Proteomes" id="UP000094472"/>
    </source>
</evidence>
<gene>
    <name evidence="3" type="ORF">AUC69_01225</name>
</gene>
<evidence type="ECO:0000313" key="3">
    <source>
        <dbReference type="EMBL" id="ODR97773.1"/>
    </source>
</evidence>
<accession>A0A1E3VW64</accession>
<keyword evidence="2" id="KW-0732">Signal</keyword>
<keyword evidence="4" id="KW-1185">Reference proteome</keyword>
<name>A0A1E3VW64_9HYPH</name>
<dbReference type="STRING" id="1774969.AUC69_01225"/>
<protein>
    <submittedName>
        <fullName evidence="3">Uncharacterized protein</fullName>
    </submittedName>
</protein>
<dbReference type="OrthoDB" id="8451536at2"/>
<feature type="signal peptide" evidence="2">
    <location>
        <begin position="1"/>
        <end position="19"/>
    </location>
</feature>
<feature type="region of interest" description="Disordered" evidence="1">
    <location>
        <begin position="74"/>
        <end position="100"/>
    </location>
</feature>